<sequence>MNIITVNNENIEKEHICCAIVDKKGECQVSSKKAWMKARFADGLVFKKGDVRGKVFIEYIPAEKAWCPIIAEKYMFINCIWVSGQYKGQGISNKLLDECIADSKNKGKKGLVILSSNKKRPYLADKKYLIHKGFLIADRAEPYYELLYLPFKEGENKPFFRSCAKEGKIDEKGFVLYYSNQCPFTAKYVPLVEEIAKSMNINMQVKKYKTIEEAQNSPTPFTTYSLFYNGEFITNDILNEKKFIKILEENQDYSKVEV</sequence>
<evidence type="ECO:0000313" key="4">
    <source>
        <dbReference type="Proteomes" id="UP000768462"/>
    </source>
</evidence>
<dbReference type="Proteomes" id="UP000768462">
    <property type="component" value="Unassembled WGS sequence"/>
</dbReference>
<proteinExistence type="predicted"/>
<dbReference type="EMBL" id="SVCM01000114">
    <property type="protein sequence ID" value="MBE6060511.1"/>
    <property type="molecule type" value="Genomic_DNA"/>
</dbReference>
<accession>A0A927W962</accession>
<dbReference type="InterPro" id="IPR025685">
    <property type="entry name" value="YoaP-like_dom"/>
</dbReference>
<dbReference type="GO" id="GO:0016747">
    <property type="term" value="F:acyltransferase activity, transferring groups other than amino-acyl groups"/>
    <property type="evidence" value="ECO:0007669"/>
    <property type="project" value="InterPro"/>
</dbReference>
<gene>
    <name evidence="3" type="ORF">E7215_10115</name>
</gene>
<dbReference type="Pfam" id="PF14268">
    <property type="entry name" value="YoaP"/>
    <property type="match status" value="1"/>
</dbReference>
<dbReference type="AlphaFoldDB" id="A0A927W962"/>
<dbReference type="CDD" id="cd04301">
    <property type="entry name" value="NAT_SF"/>
    <property type="match status" value="1"/>
</dbReference>
<evidence type="ECO:0000259" key="2">
    <source>
        <dbReference type="Pfam" id="PF14268"/>
    </source>
</evidence>
<dbReference type="InterPro" id="IPR016181">
    <property type="entry name" value="Acyl_CoA_acyltransferase"/>
</dbReference>
<evidence type="ECO:0000313" key="3">
    <source>
        <dbReference type="EMBL" id="MBE6060511.1"/>
    </source>
</evidence>
<name>A0A927W962_9CLOT</name>
<dbReference type="Pfam" id="PF00583">
    <property type="entry name" value="Acetyltransf_1"/>
    <property type="match status" value="1"/>
</dbReference>
<evidence type="ECO:0000259" key="1">
    <source>
        <dbReference type="Pfam" id="PF00583"/>
    </source>
</evidence>
<dbReference type="InterPro" id="IPR000182">
    <property type="entry name" value="GNAT_dom"/>
</dbReference>
<feature type="domain" description="N-acetyltransferase" evidence="1">
    <location>
        <begin position="56"/>
        <end position="115"/>
    </location>
</feature>
<feature type="domain" description="YoaP-like" evidence="2">
    <location>
        <begin position="205"/>
        <end position="245"/>
    </location>
</feature>
<dbReference type="Gene3D" id="3.40.630.30">
    <property type="match status" value="1"/>
</dbReference>
<comment type="caution">
    <text evidence="3">The sequence shown here is derived from an EMBL/GenBank/DDBJ whole genome shotgun (WGS) entry which is preliminary data.</text>
</comment>
<dbReference type="SUPFAM" id="SSF55729">
    <property type="entry name" value="Acyl-CoA N-acyltransferases (Nat)"/>
    <property type="match status" value="1"/>
</dbReference>
<reference evidence="3" key="1">
    <citation type="submission" date="2019-04" db="EMBL/GenBank/DDBJ databases">
        <title>Evolution of Biomass-Degrading Anaerobic Consortia Revealed by Metagenomics.</title>
        <authorList>
            <person name="Peng X."/>
        </authorList>
    </citation>
    <scope>NUCLEOTIDE SEQUENCE</scope>
    <source>
        <strain evidence="3">SIG254</strain>
    </source>
</reference>
<protein>
    <submittedName>
        <fullName evidence="3">GNAT family N-acetyltransferase</fullName>
    </submittedName>
</protein>
<organism evidence="3 4">
    <name type="scientific">Clostridium sulfidigenes</name>
    <dbReference type="NCBI Taxonomy" id="318464"/>
    <lineage>
        <taxon>Bacteria</taxon>
        <taxon>Bacillati</taxon>
        <taxon>Bacillota</taxon>
        <taxon>Clostridia</taxon>
        <taxon>Eubacteriales</taxon>
        <taxon>Clostridiaceae</taxon>
        <taxon>Clostridium</taxon>
    </lineage>
</organism>